<reference evidence="2 3" key="1">
    <citation type="submission" date="2014-07" db="EMBL/GenBank/DDBJ databases">
        <title>Complete genome sequence of a moderately halophilic bacterium Terribacillus aidingensis MP602, isolated from Cryptomeria fortunei in Tianmu mountain in China.</title>
        <authorList>
            <person name="Wang Y."/>
            <person name="Lu P."/>
            <person name="Zhang L."/>
        </authorList>
    </citation>
    <scope>NUCLEOTIDE SEQUENCE [LARGE SCALE GENOMIC DNA]</scope>
    <source>
        <strain evidence="2 3">MP602</strain>
    </source>
</reference>
<keyword evidence="1" id="KW-0472">Membrane</keyword>
<organism evidence="2 3">
    <name type="scientific">Terribacillus saccharophilus</name>
    <dbReference type="NCBI Taxonomy" id="361277"/>
    <lineage>
        <taxon>Bacteria</taxon>
        <taxon>Bacillati</taxon>
        <taxon>Bacillota</taxon>
        <taxon>Bacilli</taxon>
        <taxon>Bacillales</taxon>
        <taxon>Bacillaceae</taxon>
        <taxon>Terribacillus</taxon>
    </lineage>
</organism>
<name>A0A075LMS6_9BACI</name>
<accession>A0A075LMS6</accession>
<dbReference type="HOGENOM" id="CLU_204048_0_0_9"/>
<dbReference type="KEGG" id="tap:GZ22_12910"/>
<evidence type="ECO:0000256" key="1">
    <source>
        <dbReference type="SAM" id="Phobius"/>
    </source>
</evidence>
<gene>
    <name evidence="2" type="ORF">GZ22_12910</name>
</gene>
<proteinExistence type="predicted"/>
<dbReference type="Pfam" id="PF17247">
    <property type="entry name" value="DUF5316"/>
    <property type="match status" value="1"/>
</dbReference>
<dbReference type="EMBL" id="CP008876">
    <property type="protein sequence ID" value="AIF67446.1"/>
    <property type="molecule type" value="Genomic_DNA"/>
</dbReference>
<evidence type="ECO:0000313" key="3">
    <source>
        <dbReference type="Proteomes" id="UP000027980"/>
    </source>
</evidence>
<dbReference type="InterPro" id="IPR035167">
    <property type="entry name" value="DUF5316"/>
</dbReference>
<keyword evidence="1" id="KW-0812">Transmembrane</keyword>
<protein>
    <submittedName>
        <fullName evidence="2">Uncharacterized protein</fullName>
    </submittedName>
</protein>
<feature type="transmembrane region" description="Helical" evidence="1">
    <location>
        <begin position="47"/>
        <end position="68"/>
    </location>
</feature>
<dbReference type="RefSeq" id="WP_038563034.1">
    <property type="nucleotide sequence ID" value="NZ_CP008876.1"/>
</dbReference>
<dbReference type="OrthoDB" id="1927595at2"/>
<keyword evidence="1" id="KW-1133">Transmembrane helix</keyword>
<dbReference type="GeneID" id="34219882"/>
<dbReference type="AlphaFoldDB" id="A0A075LMS6"/>
<sequence length="69" mass="7549">MANVLLIIGVIAIINGGVFMGALTSGSQQRANYHTETKEDRLLRLKVGRISVFVGVLLIILAIFLHLLF</sequence>
<dbReference type="Proteomes" id="UP000027980">
    <property type="component" value="Chromosome"/>
</dbReference>
<feature type="transmembrane region" description="Helical" evidence="1">
    <location>
        <begin position="6"/>
        <end position="26"/>
    </location>
</feature>
<evidence type="ECO:0000313" key="2">
    <source>
        <dbReference type="EMBL" id="AIF67446.1"/>
    </source>
</evidence>